<keyword evidence="2" id="KW-0812">Transmembrane</keyword>
<keyword evidence="2" id="KW-1133">Transmembrane helix</keyword>
<comment type="caution">
    <text evidence="3">The sequence shown here is derived from an EMBL/GenBank/DDBJ whole genome shotgun (WGS) entry which is preliminary data.</text>
</comment>
<feature type="transmembrane region" description="Helical" evidence="2">
    <location>
        <begin position="236"/>
        <end position="254"/>
    </location>
</feature>
<evidence type="ECO:0000256" key="1">
    <source>
        <dbReference type="SAM" id="Coils"/>
    </source>
</evidence>
<dbReference type="Proteomes" id="UP000236546">
    <property type="component" value="Unassembled WGS sequence"/>
</dbReference>
<dbReference type="AlphaFoldDB" id="A0A2K0TCB1"/>
<feature type="coiled-coil region" evidence="1">
    <location>
        <begin position="159"/>
        <end position="236"/>
    </location>
</feature>
<evidence type="ECO:0000313" key="4">
    <source>
        <dbReference type="Proteomes" id="UP000236546"/>
    </source>
</evidence>
<evidence type="ECO:0000313" key="3">
    <source>
        <dbReference type="EMBL" id="PNP43137.1"/>
    </source>
</evidence>
<keyword evidence="2" id="KW-0472">Membrane</keyword>
<dbReference type="EMBL" id="MTYH01000049">
    <property type="protein sequence ID" value="PNP43137.1"/>
    <property type="molecule type" value="Genomic_DNA"/>
</dbReference>
<sequence>MASEIPPAYYADAAPPSYEEVLKKIESLVGSDPTPHKYIEAADKLTAEELSVVEANSDSIPPVREEDQERLVSGANQTLSEDDYSQELVREMARKAIEGATAIRLVFSQLDRKIKEIDLIHQSEFAPILERHRQKFESLLEIKFDDIIIKFLADESLTLERRKELIQDYIDEAADYESRADDIKKSFQSLQGDMNTLVADFSTWAKQKEGDLEDEIQGLLDDIDELIKKIGRIEKALIGLGVSASIVGALLLMSGPLGPFALIGGLIFIGASAAAIAGLAVELQKSKREIEKKNKEIADKEEQIRQIQAARLSLQELGEQQMEEFDENMLFIIGFWNVTKEDAFKAKEWLTKGGKRADMPEAMKENLEKGVKVYATMAIYLDMYAKGIRTIMAQRV</sequence>
<dbReference type="SUPFAM" id="SSF58100">
    <property type="entry name" value="Bacterial hemolysins"/>
    <property type="match status" value="1"/>
</dbReference>
<proteinExistence type="predicted"/>
<accession>A0A2K0TCB1</accession>
<organism evidence="3 4">
    <name type="scientific">Trichoderma gamsii</name>
    <dbReference type="NCBI Taxonomy" id="398673"/>
    <lineage>
        <taxon>Eukaryota</taxon>
        <taxon>Fungi</taxon>
        <taxon>Dikarya</taxon>
        <taxon>Ascomycota</taxon>
        <taxon>Pezizomycotina</taxon>
        <taxon>Sordariomycetes</taxon>
        <taxon>Hypocreomycetidae</taxon>
        <taxon>Hypocreales</taxon>
        <taxon>Hypocreaceae</taxon>
        <taxon>Trichoderma</taxon>
    </lineage>
</organism>
<feature type="coiled-coil region" evidence="1">
    <location>
        <begin position="276"/>
        <end position="320"/>
    </location>
</feature>
<feature type="transmembrane region" description="Helical" evidence="2">
    <location>
        <begin position="260"/>
        <end position="283"/>
    </location>
</feature>
<reference evidence="3 4" key="1">
    <citation type="submission" date="2017-02" db="EMBL/GenBank/DDBJ databases">
        <title>Genomes of Trichoderma spp. with biocontrol activity.</title>
        <authorList>
            <person name="Gardiner D."/>
            <person name="Kazan K."/>
            <person name="Vos C."/>
            <person name="Harvey P."/>
        </authorList>
    </citation>
    <scope>NUCLEOTIDE SEQUENCE [LARGE SCALE GENOMIC DNA]</scope>
    <source>
        <strain evidence="3 4">A5MH</strain>
    </source>
</reference>
<evidence type="ECO:0000256" key="2">
    <source>
        <dbReference type="SAM" id="Phobius"/>
    </source>
</evidence>
<gene>
    <name evidence="3" type="ORF">TGAMA5MH_05070</name>
</gene>
<dbReference type="OrthoDB" id="5099888at2759"/>
<keyword evidence="1" id="KW-0175">Coiled coil</keyword>
<dbReference type="Gene3D" id="1.20.1170.10">
    <property type="match status" value="1"/>
</dbReference>
<protein>
    <submittedName>
        <fullName evidence="3">Uncharacterized protein</fullName>
    </submittedName>
</protein>
<name>A0A2K0TCB1_9HYPO</name>